<evidence type="ECO:0000313" key="2">
    <source>
        <dbReference type="EMBL" id="MBO0453892.1"/>
    </source>
</evidence>
<dbReference type="Pfam" id="PF23343">
    <property type="entry name" value="REP_ORF2-G2P"/>
    <property type="match status" value="1"/>
</dbReference>
<keyword evidence="3" id="KW-1185">Reference proteome</keyword>
<gene>
    <name evidence="2" type="ORF">JZO85_16670</name>
</gene>
<feature type="domain" description="Replication-associated protein ORF2/G2P" evidence="1">
    <location>
        <begin position="114"/>
        <end position="220"/>
    </location>
</feature>
<evidence type="ECO:0000313" key="3">
    <source>
        <dbReference type="Proteomes" id="UP000664495"/>
    </source>
</evidence>
<accession>A0ABS3HKB2</accession>
<sequence>MYYKIIRSGDVLEVYEMDNTPINPYERLTEKRRELFDSVCNFMANGQNELAQMFIEELLDLDPALNKEKREIERLQQGISEYDRKEARLAQTLRDARNTLRRLAINNFPNNKSTFVTLTVAKNSDDIDYYDEKVKQFIRKLRKDYGKLHYVGVREFQKRGAIHYHLLINYPFIKGFSETEIRKSEVYFKNHYWKQGFVDLKSIEHVDNVGAYISKYMTKDMQDKRLIGRKSYLCSRGLKRSEVITFEKDALIKQHYCYLKEQGMSEPEIDKLLLNEDEFFYSSLHNIHYTKLHWNNVSLKHSVLN</sequence>
<protein>
    <recommendedName>
        <fullName evidence="1">Replication-associated protein ORF2/G2P domain-containing protein</fullName>
    </recommendedName>
</protein>
<evidence type="ECO:0000259" key="1">
    <source>
        <dbReference type="Pfam" id="PF23343"/>
    </source>
</evidence>
<name>A0ABS3HKB2_9ENTE</name>
<reference evidence="2 3" key="1">
    <citation type="submission" date="2021-03" db="EMBL/GenBank/DDBJ databases">
        <title>Enterococcal diversity collection.</title>
        <authorList>
            <person name="Gilmore M.S."/>
            <person name="Schwartzman J."/>
            <person name="Van Tyne D."/>
            <person name="Martin M."/>
            <person name="Earl A.M."/>
            <person name="Manson A.L."/>
            <person name="Straub T."/>
            <person name="Salamzade R."/>
            <person name="Saavedra J."/>
            <person name="Lebreton F."/>
            <person name="Prichula J."/>
            <person name="Schaufler K."/>
            <person name="Gaca A."/>
            <person name="Sgardioli B."/>
            <person name="Wagenaar J."/>
            <person name="Strong T."/>
        </authorList>
    </citation>
    <scope>NUCLEOTIDE SEQUENCE [LARGE SCALE GENOMIC DNA]</scope>
    <source>
        <strain evidence="2 3">MJM16</strain>
    </source>
</reference>
<dbReference type="Proteomes" id="UP000664495">
    <property type="component" value="Unassembled WGS sequence"/>
</dbReference>
<dbReference type="RefSeq" id="WP_207109648.1">
    <property type="nucleotide sequence ID" value="NZ_JAFLVR010000042.1"/>
</dbReference>
<proteinExistence type="predicted"/>
<dbReference type="EMBL" id="JAFLVR010000042">
    <property type="protein sequence ID" value="MBO0453892.1"/>
    <property type="molecule type" value="Genomic_DNA"/>
</dbReference>
<dbReference type="InterPro" id="IPR056906">
    <property type="entry name" value="ORF2/G2P_dom"/>
</dbReference>
<comment type="caution">
    <text evidence="2">The sequence shown here is derived from an EMBL/GenBank/DDBJ whole genome shotgun (WGS) entry which is preliminary data.</text>
</comment>
<organism evidence="2 3">
    <name type="scientific">Candidatus Enterococcus murrayae</name>
    <dbReference type="NCBI Taxonomy" id="2815321"/>
    <lineage>
        <taxon>Bacteria</taxon>
        <taxon>Bacillati</taxon>
        <taxon>Bacillota</taxon>
        <taxon>Bacilli</taxon>
        <taxon>Lactobacillales</taxon>
        <taxon>Enterococcaceae</taxon>
        <taxon>Enterococcus</taxon>
    </lineage>
</organism>